<dbReference type="Pfam" id="PF07963">
    <property type="entry name" value="N_methyl"/>
    <property type="match status" value="1"/>
</dbReference>
<evidence type="ECO:0000256" key="3">
    <source>
        <dbReference type="ARBA" id="ARBA00022475"/>
    </source>
</evidence>
<evidence type="ECO:0000256" key="7">
    <source>
        <dbReference type="ARBA" id="ARBA00022989"/>
    </source>
</evidence>
<keyword evidence="3" id="KW-1003">Cell membrane</keyword>
<dbReference type="NCBIfam" id="TIGR02532">
    <property type="entry name" value="IV_pilin_GFxxxE"/>
    <property type="match status" value="1"/>
</dbReference>
<reference evidence="12 13" key="1">
    <citation type="submission" date="2018-06" db="EMBL/GenBank/DDBJ databases">
        <authorList>
            <consortium name="Pathogen Informatics"/>
            <person name="Doyle S."/>
        </authorList>
    </citation>
    <scope>NUCLEOTIDE SEQUENCE [LARGE SCALE GENOMIC DNA]</scope>
    <source>
        <strain evidence="12 13">NCTC13294</strain>
    </source>
</reference>
<keyword evidence="7" id="KW-1133">Transmembrane helix</keyword>
<dbReference type="Gene3D" id="3.55.40.10">
    <property type="entry name" value="minor pseudopilin epsh domain"/>
    <property type="match status" value="1"/>
</dbReference>
<dbReference type="Pfam" id="PF12019">
    <property type="entry name" value="GspH"/>
    <property type="match status" value="1"/>
</dbReference>
<dbReference type="InterPro" id="IPR012902">
    <property type="entry name" value="N_methyl_site"/>
</dbReference>
<evidence type="ECO:0000256" key="1">
    <source>
        <dbReference type="ARBA" id="ARBA00004377"/>
    </source>
</evidence>
<evidence type="ECO:0000256" key="5">
    <source>
        <dbReference type="ARBA" id="ARBA00022519"/>
    </source>
</evidence>
<evidence type="ECO:0000256" key="10">
    <source>
        <dbReference type="ARBA" id="ARBA00030775"/>
    </source>
</evidence>
<evidence type="ECO:0000313" key="13">
    <source>
        <dbReference type="Proteomes" id="UP000254572"/>
    </source>
</evidence>
<dbReference type="RefSeq" id="WP_172542142.1">
    <property type="nucleotide sequence ID" value="NZ_JBHLZC010000001.1"/>
</dbReference>
<evidence type="ECO:0000259" key="11">
    <source>
        <dbReference type="Pfam" id="PF12019"/>
    </source>
</evidence>
<dbReference type="AlphaFoldDB" id="A0A381DZZ1"/>
<name>A0A381DZZ1_9GAMM</name>
<dbReference type="GO" id="GO:0005886">
    <property type="term" value="C:plasma membrane"/>
    <property type="evidence" value="ECO:0007669"/>
    <property type="project" value="UniProtKB-SubCell"/>
</dbReference>
<keyword evidence="13" id="KW-1185">Reference proteome</keyword>
<dbReference type="GO" id="GO:0015627">
    <property type="term" value="C:type II protein secretion system complex"/>
    <property type="evidence" value="ECO:0007669"/>
    <property type="project" value="InterPro"/>
</dbReference>
<keyword evidence="6" id="KW-0812">Transmembrane</keyword>
<evidence type="ECO:0000313" key="12">
    <source>
        <dbReference type="EMBL" id="SUX18907.1"/>
    </source>
</evidence>
<organism evidence="12 13">
    <name type="scientific">Cardiobacterium valvarum</name>
    <dbReference type="NCBI Taxonomy" id="194702"/>
    <lineage>
        <taxon>Bacteria</taxon>
        <taxon>Pseudomonadati</taxon>
        <taxon>Pseudomonadota</taxon>
        <taxon>Gammaproteobacteria</taxon>
        <taxon>Cardiobacteriales</taxon>
        <taxon>Cardiobacteriaceae</taxon>
        <taxon>Cardiobacterium</taxon>
    </lineage>
</organism>
<evidence type="ECO:0000256" key="8">
    <source>
        <dbReference type="ARBA" id="ARBA00023136"/>
    </source>
</evidence>
<keyword evidence="8" id="KW-0472">Membrane</keyword>
<evidence type="ECO:0000256" key="6">
    <source>
        <dbReference type="ARBA" id="ARBA00022692"/>
    </source>
</evidence>
<dbReference type="Proteomes" id="UP000254572">
    <property type="component" value="Unassembled WGS sequence"/>
</dbReference>
<sequence>MLKKNKGKCQASRGFTMLELLVTIAILGILVGLAAPNYRSMMDRQKVRSVLNEWKSSFYFAQSEALRLKDGVIFCASDADGKRCSGSSDFSNGWLVLHEVAGQDPEILQDSPLTDNRVRIILDGGTLGQLRFLGNGRPSNLNAGGSITVKLKNHELKVNISSGGRLRGA</sequence>
<evidence type="ECO:0000256" key="9">
    <source>
        <dbReference type="ARBA" id="ARBA00025772"/>
    </source>
</evidence>
<comment type="similarity">
    <text evidence="9">Belongs to the GSP H family.</text>
</comment>
<dbReference type="GO" id="GO:0015628">
    <property type="term" value="P:protein secretion by the type II secretion system"/>
    <property type="evidence" value="ECO:0007669"/>
    <property type="project" value="InterPro"/>
</dbReference>
<protein>
    <recommendedName>
        <fullName evidence="2">Type II secretion system protein H</fullName>
    </recommendedName>
    <alternativeName>
        <fullName evidence="10">General secretion pathway protein H</fullName>
    </alternativeName>
</protein>
<dbReference type="InterPro" id="IPR045584">
    <property type="entry name" value="Pilin-like"/>
</dbReference>
<accession>A0A381DZZ1</accession>
<feature type="domain" description="General secretion pathway GspH" evidence="11">
    <location>
        <begin position="52"/>
        <end position="164"/>
    </location>
</feature>
<keyword evidence="4" id="KW-0488">Methylation</keyword>
<dbReference type="InterPro" id="IPR022346">
    <property type="entry name" value="T2SS_GspH"/>
</dbReference>
<comment type="subcellular location">
    <subcellularLocation>
        <location evidence="1">Cell inner membrane</location>
        <topology evidence="1">Single-pass membrane protein</topology>
    </subcellularLocation>
</comment>
<proteinExistence type="inferred from homology"/>
<evidence type="ECO:0000256" key="2">
    <source>
        <dbReference type="ARBA" id="ARBA00021549"/>
    </source>
</evidence>
<evidence type="ECO:0000256" key="4">
    <source>
        <dbReference type="ARBA" id="ARBA00022481"/>
    </source>
</evidence>
<dbReference type="SUPFAM" id="SSF54523">
    <property type="entry name" value="Pili subunits"/>
    <property type="match status" value="1"/>
</dbReference>
<keyword evidence="5" id="KW-0997">Cell inner membrane</keyword>
<gene>
    <name evidence="12" type="ORF">NCTC13294_00387</name>
</gene>
<dbReference type="EMBL" id="UFUW01000001">
    <property type="protein sequence ID" value="SUX18907.1"/>
    <property type="molecule type" value="Genomic_DNA"/>
</dbReference>